<dbReference type="AlphaFoldDB" id="I0KDE7"/>
<dbReference type="GO" id="GO:0016301">
    <property type="term" value="F:kinase activity"/>
    <property type="evidence" value="ECO:0007669"/>
    <property type="project" value="UniProtKB-KW"/>
</dbReference>
<dbReference type="Pfam" id="PF02673">
    <property type="entry name" value="BacA"/>
    <property type="match status" value="1"/>
</dbReference>
<protein>
    <recommendedName>
        <fullName evidence="4 14">Undecaprenyl-diphosphatase</fullName>
        <ecNumber evidence="3 14">3.6.1.27</ecNumber>
    </recommendedName>
    <alternativeName>
        <fullName evidence="12 14">Bacitracin resistance protein</fullName>
    </alternativeName>
    <alternativeName>
        <fullName evidence="11 14">Undecaprenyl pyrophosphate phosphatase</fullName>
    </alternativeName>
</protein>
<feature type="transmembrane region" description="Helical" evidence="14">
    <location>
        <begin position="20"/>
        <end position="39"/>
    </location>
</feature>
<keyword evidence="5 14" id="KW-1003">Cell membrane</keyword>
<feature type="transmembrane region" description="Helical" evidence="14">
    <location>
        <begin position="72"/>
        <end position="90"/>
    </location>
</feature>
<comment type="catalytic activity">
    <reaction evidence="13 14">
        <text>di-trans,octa-cis-undecaprenyl diphosphate + H2O = di-trans,octa-cis-undecaprenyl phosphate + phosphate + H(+)</text>
        <dbReference type="Rhea" id="RHEA:28094"/>
        <dbReference type="ChEBI" id="CHEBI:15377"/>
        <dbReference type="ChEBI" id="CHEBI:15378"/>
        <dbReference type="ChEBI" id="CHEBI:43474"/>
        <dbReference type="ChEBI" id="CHEBI:58405"/>
        <dbReference type="ChEBI" id="CHEBI:60392"/>
        <dbReference type="EC" id="3.6.1.27"/>
    </reaction>
</comment>
<keyword evidence="10 14" id="KW-0046">Antibiotic resistance</keyword>
<evidence type="ECO:0000256" key="7">
    <source>
        <dbReference type="ARBA" id="ARBA00022801"/>
    </source>
</evidence>
<comment type="similarity">
    <text evidence="2 14">Belongs to the UppP family.</text>
</comment>
<evidence type="ECO:0000256" key="9">
    <source>
        <dbReference type="ARBA" id="ARBA00023136"/>
    </source>
</evidence>
<keyword evidence="14" id="KW-0133">Cell shape</keyword>
<evidence type="ECO:0000256" key="14">
    <source>
        <dbReference type="HAMAP-Rule" id="MF_01006"/>
    </source>
</evidence>
<dbReference type="EC" id="3.6.1.27" evidence="3 14"/>
<dbReference type="PANTHER" id="PTHR30622:SF3">
    <property type="entry name" value="UNDECAPRENYL-DIPHOSPHATASE"/>
    <property type="match status" value="1"/>
</dbReference>
<dbReference type="GO" id="GO:0071555">
    <property type="term" value="P:cell wall organization"/>
    <property type="evidence" value="ECO:0007669"/>
    <property type="project" value="UniProtKB-KW"/>
</dbReference>
<evidence type="ECO:0000256" key="6">
    <source>
        <dbReference type="ARBA" id="ARBA00022692"/>
    </source>
</evidence>
<keyword evidence="16" id="KW-1185">Reference proteome</keyword>
<evidence type="ECO:0000256" key="5">
    <source>
        <dbReference type="ARBA" id="ARBA00022475"/>
    </source>
</evidence>
<dbReference type="Proteomes" id="UP000011058">
    <property type="component" value="Chromosome"/>
</dbReference>
<evidence type="ECO:0000256" key="4">
    <source>
        <dbReference type="ARBA" id="ARBA00021581"/>
    </source>
</evidence>
<dbReference type="GO" id="GO:0046677">
    <property type="term" value="P:response to antibiotic"/>
    <property type="evidence" value="ECO:0007669"/>
    <property type="project" value="UniProtKB-UniRule"/>
</dbReference>
<dbReference type="eggNOG" id="COG1968">
    <property type="taxonomic scope" value="Bacteria"/>
</dbReference>
<keyword evidence="9 14" id="KW-0472">Membrane</keyword>
<sequence>MTLRVLRVPFAPLRLNLLVALRLTFAASMSLFHAIMLAIIEGLTEFLPVSSTGHMIIYSSLAGISGDEFTKLYTVDIQFGCILSVLVLYYRRFLRDTRTREDMAWYNALPDGIRRLLGPISGQLDFYLKLFVAFLPAAVIGFLLNDFIDSLLENVVVVAISLVLGGIVLIFIDRLIEKNVTRDYDITFPEALKVGFFQCIAMIPGVSRSAATIIGGMTQGLTRQQAAEFSFFLAVPTMAAASGYKLLKTYKLLQPADFQTLAIGNAIAFVVGLLAIRGFVGFLNKYGFKVFGYYRIIVGLAILGLVAAGVKIDIL</sequence>
<dbReference type="GO" id="GO:0005886">
    <property type="term" value="C:plasma membrane"/>
    <property type="evidence" value="ECO:0007669"/>
    <property type="project" value="UniProtKB-SubCell"/>
</dbReference>
<dbReference type="EMBL" id="HE796683">
    <property type="protein sequence ID" value="CCH02150.1"/>
    <property type="molecule type" value="Genomic_DNA"/>
</dbReference>
<evidence type="ECO:0000256" key="13">
    <source>
        <dbReference type="ARBA" id="ARBA00047594"/>
    </source>
</evidence>
<dbReference type="NCBIfam" id="NF001390">
    <property type="entry name" value="PRK00281.1-4"/>
    <property type="match status" value="1"/>
</dbReference>
<proteinExistence type="inferred from homology"/>
<feature type="transmembrane region" description="Helical" evidence="14">
    <location>
        <begin position="259"/>
        <end position="280"/>
    </location>
</feature>
<dbReference type="STRING" id="1166018.FAES_4150"/>
<name>I0KDE7_9BACT</name>
<dbReference type="PATRIC" id="fig|1166018.3.peg.1104"/>
<dbReference type="HOGENOM" id="CLU_060296_2_0_10"/>
<dbReference type="GO" id="GO:0050380">
    <property type="term" value="F:undecaprenyl-diphosphatase activity"/>
    <property type="evidence" value="ECO:0007669"/>
    <property type="project" value="UniProtKB-UniRule"/>
</dbReference>
<dbReference type="GO" id="GO:0009252">
    <property type="term" value="P:peptidoglycan biosynthetic process"/>
    <property type="evidence" value="ECO:0007669"/>
    <property type="project" value="UniProtKB-KW"/>
</dbReference>
<organism evidence="15 16">
    <name type="scientific">Fibrella aestuarina BUZ 2</name>
    <dbReference type="NCBI Taxonomy" id="1166018"/>
    <lineage>
        <taxon>Bacteria</taxon>
        <taxon>Pseudomonadati</taxon>
        <taxon>Bacteroidota</taxon>
        <taxon>Cytophagia</taxon>
        <taxon>Cytophagales</taxon>
        <taxon>Spirosomataceae</taxon>
        <taxon>Fibrella</taxon>
    </lineage>
</organism>
<reference evidence="15 16" key="1">
    <citation type="journal article" date="2012" name="J. Bacteriol.">
        <title>Genome Sequence of Fibrella aestuarina BUZ 2T, a Filamentous Marine Bacterium.</title>
        <authorList>
            <person name="Filippini M."/>
            <person name="Qi W."/>
            <person name="Blom J."/>
            <person name="Goesmann A."/>
            <person name="Smits T.H."/>
            <person name="Bagheri H.C."/>
        </authorList>
    </citation>
    <scope>NUCLEOTIDE SEQUENCE [LARGE SCALE GENOMIC DNA]</scope>
    <source>
        <strain evidence="16">BUZ 2T</strain>
    </source>
</reference>
<keyword evidence="6 14" id="KW-0812">Transmembrane</keyword>
<dbReference type="KEGG" id="fae:FAES_4150"/>
<evidence type="ECO:0000313" key="15">
    <source>
        <dbReference type="EMBL" id="CCH02150.1"/>
    </source>
</evidence>
<feature type="transmembrane region" description="Helical" evidence="14">
    <location>
        <begin position="156"/>
        <end position="176"/>
    </location>
</feature>
<comment type="function">
    <text evidence="14">Catalyzes the dephosphorylation of undecaprenyl diphosphate (UPP). Confers resistance to bacitracin.</text>
</comment>
<keyword evidence="15" id="KW-0418">Kinase</keyword>
<keyword evidence="15" id="KW-0808">Transferase</keyword>
<dbReference type="InterPro" id="IPR003824">
    <property type="entry name" value="UppP"/>
</dbReference>
<evidence type="ECO:0000256" key="11">
    <source>
        <dbReference type="ARBA" id="ARBA00032707"/>
    </source>
</evidence>
<evidence type="ECO:0000256" key="12">
    <source>
        <dbReference type="ARBA" id="ARBA00032932"/>
    </source>
</evidence>
<feature type="transmembrane region" description="Helical" evidence="14">
    <location>
        <begin position="124"/>
        <end position="144"/>
    </location>
</feature>
<evidence type="ECO:0000256" key="10">
    <source>
        <dbReference type="ARBA" id="ARBA00023251"/>
    </source>
</evidence>
<dbReference type="PANTHER" id="PTHR30622">
    <property type="entry name" value="UNDECAPRENYL-DIPHOSPHATASE"/>
    <property type="match status" value="1"/>
</dbReference>
<dbReference type="HAMAP" id="MF_01006">
    <property type="entry name" value="Undec_diphosphatase"/>
    <property type="match status" value="1"/>
</dbReference>
<comment type="subcellular location">
    <subcellularLocation>
        <location evidence="1 14">Cell membrane</location>
        <topology evidence="1 14">Multi-pass membrane protein</topology>
    </subcellularLocation>
</comment>
<evidence type="ECO:0000313" key="16">
    <source>
        <dbReference type="Proteomes" id="UP000011058"/>
    </source>
</evidence>
<accession>I0KDE7</accession>
<feature type="transmembrane region" description="Helical" evidence="14">
    <location>
        <begin position="229"/>
        <end position="247"/>
    </location>
</feature>
<keyword evidence="14" id="KW-0961">Cell wall biogenesis/degradation</keyword>
<evidence type="ECO:0000256" key="1">
    <source>
        <dbReference type="ARBA" id="ARBA00004651"/>
    </source>
</evidence>
<evidence type="ECO:0000256" key="8">
    <source>
        <dbReference type="ARBA" id="ARBA00022989"/>
    </source>
</evidence>
<evidence type="ECO:0000256" key="3">
    <source>
        <dbReference type="ARBA" id="ARBA00012374"/>
    </source>
</evidence>
<feature type="transmembrane region" description="Helical" evidence="14">
    <location>
        <begin position="292"/>
        <end position="310"/>
    </location>
</feature>
<keyword evidence="7 14" id="KW-0378">Hydrolase</keyword>
<comment type="miscellaneous">
    <text evidence="14">Bacitracin is thought to be involved in the inhibition of peptidoglycan synthesis by sequestering undecaprenyl diphosphate, thereby reducing the pool of lipid carrier available.</text>
</comment>
<evidence type="ECO:0000256" key="2">
    <source>
        <dbReference type="ARBA" id="ARBA00010621"/>
    </source>
</evidence>
<dbReference type="GO" id="GO:0008360">
    <property type="term" value="P:regulation of cell shape"/>
    <property type="evidence" value="ECO:0007669"/>
    <property type="project" value="UniProtKB-KW"/>
</dbReference>
<gene>
    <name evidence="14" type="primary">uppP</name>
    <name evidence="15" type="ORF">FAES_4150</name>
</gene>
<keyword evidence="14" id="KW-0573">Peptidoglycan synthesis</keyword>
<keyword evidence="8 14" id="KW-1133">Transmembrane helix</keyword>